<evidence type="ECO:0000313" key="4">
    <source>
        <dbReference type="EMBL" id="RWY48132.1"/>
    </source>
</evidence>
<organism evidence="4 5">
    <name type="scientific">Mucilaginibacter gilvus</name>
    <dbReference type="NCBI Taxonomy" id="2305909"/>
    <lineage>
        <taxon>Bacteria</taxon>
        <taxon>Pseudomonadati</taxon>
        <taxon>Bacteroidota</taxon>
        <taxon>Sphingobacteriia</taxon>
        <taxon>Sphingobacteriales</taxon>
        <taxon>Sphingobacteriaceae</taxon>
        <taxon>Mucilaginibacter</taxon>
    </lineage>
</organism>
<accession>A0A3S4Y5W8</accession>
<dbReference type="PROSITE" id="PS51125">
    <property type="entry name" value="NHL"/>
    <property type="match status" value="1"/>
</dbReference>
<keyword evidence="1" id="KW-0677">Repeat</keyword>
<feature type="signal peptide" evidence="3">
    <location>
        <begin position="1"/>
        <end position="26"/>
    </location>
</feature>
<proteinExistence type="predicted"/>
<dbReference type="SUPFAM" id="SSF101898">
    <property type="entry name" value="NHL repeat"/>
    <property type="match status" value="3"/>
</dbReference>
<dbReference type="Pfam" id="PF01436">
    <property type="entry name" value="NHL"/>
    <property type="match status" value="4"/>
</dbReference>
<feature type="chain" id="PRO_5018530670" description="NHL repeat-containing protein" evidence="3">
    <location>
        <begin position="27"/>
        <end position="690"/>
    </location>
</feature>
<evidence type="ECO:0008006" key="6">
    <source>
        <dbReference type="Google" id="ProtNLM"/>
    </source>
</evidence>
<keyword evidence="3" id="KW-0732">Signal</keyword>
<dbReference type="EMBL" id="SBIW01000012">
    <property type="protein sequence ID" value="RWY48132.1"/>
    <property type="molecule type" value="Genomic_DNA"/>
</dbReference>
<dbReference type="AlphaFoldDB" id="A0A3S4Y5W8"/>
<dbReference type="Gene3D" id="2.120.10.30">
    <property type="entry name" value="TolB, C-terminal domain"/>
    <property type="match status" value="5"/>
</dbReference>
<dbReference type="InterPro" id="IPR011042">
    <property type="entry name" value="6-blade_b-propeller_TolB-like"/>
</dbReference>
<dbReference type="PANTHER" id="PTHR13833:SF71">
    <property type="entry name" value="NHL DOMAIN-CONTAINING PROTEIN"/>
    <property type="match status" value="1"/>
</dbReference>
<dbReference type="CDD" id="cd14953">
    <property type="entry name" value="NHL_like_1"/>
    <property type="match status" value="1"/>
</dbReference>
<evidence type="ECO:0000313" key="5">
    <source>
        <dbReference type="Proteomes" id="UP000286701"/>
    </source>
</evidence>
<comment type="caution">
    <text evidence="4">The sequence shown here is derived from an EMBL/GenBank/DDBJ whole genome shotgun (WGS) entry which is preliminary data.</text>
</comment>
<protein>
    <recommendedName>
        <fullName evidence="6">NHL repeat-containing protein</fullName>
    </recommendedName>
</protein>
<evidence type="ECO:0000256" key="2">
    <source>
        <dbReference type="PROSITE-ProRule" id="PRU00504"/>
    </source>
</evidence>
<evidence type="ECO:0000256" key="1">
    <source>
        <dbReference type="ARBA" id="ARBA00022737"/>
    </source>
</evidence>
<dbReference type="Gene3D" id="2.40.10.500">
    <property type="match status" value="1"/>
</dbReference>
<gene>
    <name evidence="4" type="ORF">EPL05_21365</name>
</gene>
<reference evidence="4 5" key="1">
    <citation type="submission" date="2019-01" db="EMBL/GenBank/DDBJ databases">
        <title>Mucilaginibacter antarcticum sp. nov., isolated from antarctic soil.</title>
        <authorList>
            <person name="Yan Y.-Q."/>
            <person name="Du Z.-J."/>
        </authorList>
    </citation>
    <scope>NUCLEOTIDE SEQUENCE [LARGE SCALE GENOMIC DNA]</scope>
    <source>
        <strain evidence="4 5">F01003</strain>
    </source>
</reference>
<dbReference type="RefSeq" id="WP_128536025.1">
    <property type="nucleotide sequence ID" value="NZ_SBIW01000012.1"/>
</dbReference>
<dbReference type="PROSITE" id="PS51257">
    <property type="entry name" value="PROKAR_LIPOPROTEIN"/>
    <property type="match status" value="1"/>
</dbReference>
<dbReference type="Proteomes" id="UP000286701">
    <property type="component" value="Unassembled WGS sequence"/>
</dbReference>
<evidence type="ECO:0000256" key="3">
    <source>
        <dbReference type="SAM" id="SignalP"/>
    </source>
</evidence>
<dbReference type="OrthoDB" id="641420at2"/>
<feature type="repeat" description="NHL" evidence="2">
    <location>
        <begin position="548"/>
        <end position="575"/>
    </location>
</feature>
<keyword evidence="5" id="KW-1185">Reference proteome</keyword>
<name>A0A3S4Y5W8_9SPHI</name>
<dbReference type="PANTHER" id="PTHR13833">
    <property type="match status" value="1"/>
</dbReference>
<dbReference type="InterPro" id="IPR001258">
    <property type="entry name" value="NHL_repeat"/>
</dbReference>
<sequence length="690" mass="71623">MNNNKLKFPHPILYILLLAACFSACKKESLVIVRKNDTTKTDTIKPPVTPPVTPPGTSSVMVSTVAGQRNELFGQIHPTDLAFDATSNILYISDPFSNTLTKIKADGTFAHVAGKFSMYTGGFADGTGSNAKFNYQFGIVADAAGNIFMDDYSNYRIRKITPAGVVTTLAGNGTAKITDGTGANASFYYSRSINLGADGNFYLLDGDENGAVLRKVTPEGIVTTLPGRFTGSSGFNRMCISPSGDFYLTCRQEHTIYKYTLAKGFALFAGSGIKGTADGSATTSSFSFPTGIVADKAGNLYVSEQGSQLIRKITPAGMVTTLAGNGSIGSDDGVGTNASFNFPEGLAIDPSNNIYVGDEENKMVRKITPAGVVTTIYGKPNTGNNIPALSATFNQPTGITADAAGNLYVADAGNNLIRKISTAGAVSVFAGSGAMGDADGTATAAAFNNPTGLTFDATGNMYVADYGNNELRKITAAGMVSSMPLFVAANGASGPENNPSGVAVGPNGDIFYTNNVWGKICVIQGPLISTFAIGTYTGMSYGKFYIKPYGVAVDKDGNVYVADTYNHRIMKVNKAGRDIFVAGNSSLGNYPLPGNADGLGLSASFNHPKGVAVDAVGNMYVADTDNNLIRKITPAGAVTTLAGQLTAGGTDGSGAVATFNNPTGIWANATGTVLYVADTGNGLIRKITLK</sequence>